<evidence type="ECO:0000256" key="4">
    <source>
        <dbReference type="ARBA" id="ARBA00023134"/>
    </source>
</evidence>
<reference evidence="6" key="1">
    <citation type="journal article" date="2019" name="bioRxiv">
        <title>The Genome of the Zebra Mussel, Dreissena polymorpha: A Resource for Invasive Species Research.</title>
        <authorList>
            <person name="McCartney M.A."/>
            <person name="Auch B."/>
            <person name="Kono T."/>
            <person name="Mallez S."/>
            <person name="Zhang Y."/>
            <person name="Obille A."/>
            <person name="Becker A."/>
            <person name="Abrahante J.E."/>
            <person name="Garbe J."/>
            <person name="Badalamenti J.P."/>
            <person name="Herman A."/>
            <person name="Mangelson H."/>
            <person name="Liachko I."/>
            <person name="Sullivan S."/>
            <person name="Sone E.D."/>
            <person name="Koren S."/>
            <person name="Silverstein K.A.T."/>
            <person name="Beckman K.B."/>
            <person name="Gohl D.M."/>
        </authorList>
    </citation>
    <scope>NUCLEOTIDE SEQUENCE</scope>
    <source>
        <strain evidence="6">Duluth1</strain>
        <tissue evidence="6">Whole animal</tissue>
    </source>
</reference>
<sequence length="127" mass="14715">MKAYDDGAPTTGCTETTTKVTCYQQPEYPFLVVWDLPGVGTPNFTRDTYFEMVNFKDYDFLLLVSSSSFKENDLWLSKEIVKSTQNINLLFIRSESDERPEIALLVNEERLYAIQLRINTESCCRVF</sequence>
<dbReference type="GO" id="GO:0005525">
    <property type="term" value="F:GTP binding"/>
    <property type="evidence" value="ECO:0007669"/>
    <property type="project" value="UniProtKB-KW"/>
</dbReference>
<feature type="domain" description="IRG-type G" evidence="5">
    <location>
        <begin position="1"/>
        <end position="127"/>
    </location>
</feature>
<protein>
    <recommendedName>
        <fullName evidence="5">IRG-type G domain-containing protein</fullName>
    </recommendedName>
</protein>
<accession>A0A9D4BKZ3</accession>
<dbReference type="AlphaFoldDB" id="A0A9D4BKZ3"/>
<dbReference type="InterPro" id="IPR007743">
    <property type="entry name" value="Immunity-related_GTPase-like"/>
</dbReference>
<keyword evidence="4" id="KW-0342">GTP-binding</keyword>
<dbReference type="InterPro" id="IPR051515">
    <property type="entry name" value="IRG"/>
</dbReference>
<dbReference type="PROSITE" id="PS51716">
    <property type="entry name" value="G_IRG"/>
    <property type="match status" value="1"/>
</dbReference>
<evidence type="ECO:0000256" key="3">
    <source>
        <dbReference type="ARBA" id="ARBA00022801"/>
    </source>
</evidence>
<dbReference type="InterPro" id="IPR027417">
    <property type="entry name" value="P-loop_NTPase"/>
</dbReference>
<evidence type="ECO:0000259" key="5">
    <source>
        <dbReference type="PROSITE" id="PS51716"/>
    </source>
</evidence>
<reference evidence="6" key="2">
    <citation type="submission" date="2020-11" db="EMBL/GenBank/DDBJ databases">
        <authorList>
            <person name="McCartney M.A."/>
            <person name="Auch B."/>
            <person name="Kono T."/>
            <person name="Mallez S."/>
            <person name="Becker A."/>
            <person name="Gohl D.M."/>
            <person name="Silverstein K.A.T."/>
            <person name="Koren S."/>
            <person name="Bechman K.B."/>
            <person name="Herman A."/>
            <person name="Abrahante J.E."/>
            <person name="Garbe J."/>
        </authorList>
    </citation>
    <scope>NUCLEOTIDE SEQUENCE</scope>
    <source>
        <strain evidence="6">Duluth1</strain>
        <tissue evidence="6">Whole animal</tissue>
    </source>
</reference>
<organism evidence="6 7">
    <name type="scientific">Dreissena polymorpha</name>
    <name type="common">Zebra mussel</name>
    <name type="synonym">Mytilus polymorpha</name>
    <dbReference type="NCBI Taxonomy" id="45954"/>
    <lineage>
        <taxon>Eukaryota</taxon>
        <taxon>Metazoa</taxon>
        <taxon>Spiralia</taxon>
        <taxon>Lophotrochozoa</taxon>
        <taxon>Mollusca</taxon>
        <taxon>Bivalvia</taxon>
        <taxon>Autobranchia</taxon>
        <taxon>Heteroconchia</taxon>
        <taxon>Euheterodonta</taxon>
        <taxon>Imparidentia</taxon>
        <taxon>Neoheterodontei</taxon>
        <taxon>Myida</taxon>
        <taxon>Dreissenoidea</taxon>
        <taxon>Dreissenidae</taxon>
        <taxon>Dreissena</taxon>
    </lineage>
</organism>
<evidence type="ECO:0000313" key="7">
    <source>
        <dbReference type="Proteomes" id="UP000828390"/>
    </source>
</evidence>
<dbReference type="GO" id="GO:0016787">
    <property type="term" value="F:hydrolase activity"/>
    <property type="evidence" value="ECO:0007669"/>
    <property type="project" value="UniProtKB-KW"/>
</dbReference>
<dbReference type="PANTHER" id="PTHR32341">
    <property type="entry name" value="INTERFERON-INDUCIBLE GTPASE"/>
    <property type="match status" value="1"/>
</dbReference>
<dbReference type="Proteomes" id="UP000828390">
    <property type="component" value="Unassembled WGS sequence"/>
</dbReference>
<keyword evidence="3" id="KW-0378">Hydrolase</keyword>
<name>A0A9D4BKZ3_DREPO</name>
<evidence type="ECO:0000313" key="6">
    <source>
        <dbReference type="EMBL" id="KAH3699844.1"/>
    </source>
</evidence>
<dbReference type="SUPFAM" id="SSF52540">
    <property type="entry name" value="P-loop containing nucleoside triphosphate hydrolases"/>
    <property type="match status" value="1"/>
</dbReference>
<dbReference type="Pfam" id="PF05049">
    <property type="entry name" value="IIGP"/>
    <property type="match status" value="1"/>
</dbReference>
<keyword evidence="7" id="KW-1185">Reference proteome</keyword>
<dbReference type="InterPro" id="IPR030385">
    <property type="entry name" value="G_IRG_dom"/>
</dbReference>
<gene>
    <name evidence="6" type="ORF">DPMN_074806</name>
</gene>
<dbReference type="EMBL" id="JAIWYP010000015">
    <property type="protein sequence ID" value="KAH3699844.1"/>
    <property type="molecule type" value="Genomic_DNA"/>
</dbReference>
<comment type="similarity">
    <text evidence="1">Belongs to the TRAFAC class dynamin-like GTPase superfamily. IRG family.</text>
</comment>
<proteinExistence type="inferred from homology"/>
<dbReference type="Gene3D" id="3.40.50.300">
    <property type="entry name" value="P-loop containing nucleotide triphosphate hydrolases"/>
    <property type="match status" value="1"/>
</dbReference>
<evidence type="ECO:0000256" key="1">
    <source>
        <dbReference type="ARBA" id="ARBA00005429"/>
    </source>
</evidence>
<evidence type="ECO:0000256" key="2">
    <source>
        <dbReference type="ARBA" id="ARBA00022741"/>
    </source>
</evidence>
<dbReference type="GO" id="GO:0016020">
    <property type="term" value="C:membrane"/>
    <property type="evidence" value="ECO:0007669"/>
    <property type="project" value="InterPro"/>
</dbReference>
<keyword evidence="2" id="KW-0547">Nucleotide-binding</keyword>
<comment type="caution">
    <text evidence="6">The sequence shown here is derived from an EMBL/GenBank/DDBJ whole genome shotgun (WGS) entry which is preliminary data.</text>
</comment>
<dbReference type="PANTHER" id="PTHR32341:SF10">
    <property type="entry name" value="INTERFERON-INDUCIBLE GTPASE 5"/>
    <property type="match status" value="1"/>
</dbReference>